<dbReference type="RefSeq" id="WP_212905147.1">
    <property type="nucleotide sequence ID" value="NZ_BOPZ01000039.1"/>
</dbReference>
<dbReference type="AlphaFoldDB" id="A0A919S3D8"/>
<name>A0A919S3D8_9CLOT</name>
<dbReference type="EMBL" id="BOPZ01000039">
    <property type="protein sequence ID" value="GIM30478.1"/>
    <property type="molecule type" value="Genomic_DNA"/>
</dbReference>
<organism evidence="2 3">
    <name type="scientific">Clostridium polyendosporum</name>
    <dbReference type="NCBI Taxonomy" id="69208"/>
    <lineage>
        <taxon>Bacteria</taxon>
        <taxon>Bacillati</taxon>
        <taxon>Bacillota</taxon>
        <taxon>Clostridia</taxon>
        <taxon>Eubacteriales</taxon>
        <taxon>Clostridiaceae</taxon>
        <taxon>Clostridium</taxon>
    </lineage>
</organism>
<dbReference type="InterPro" id="IPR005149">
    <property type="entry name" value="Tscrpt_reg_PadR_N"/>
</dbReference>
<evidence type="ECO:0000259" key="1">
    <source>
        <dbReference type="Pfam" id="PF03551"/>
    </source>
</evidence>
<dbReference type="Gene3D" id="1.10.10.10">
    <property type="entry name" value="Winged helix-like DNA-binding domain superfamily/Winged helix DNA-binding domain"/>
    <property type="match status" value="1"/>
</dbReference>
<dbReference type="InterPro" id="IPR036388">
    <property type="entry name" value="WH-like_DNA-bd_sf"/>
</dbReference>
<dbReference type="Pfam" id="PF03551">
    <property type="entry name" value="PadR"/>
    <property type="match status" value="1"/>
</dbReference>
<evidence type="ECO:0000313" key="2">
    <source>
        <dbReference type="EMBL" id="GIM30478.1"/>
    </source>
</evidence>
<dbReference type="InterPro" id="IPR052509">
    <property type="entry name" value="Metal_resp_DNA-bind_regulator"/>
</dbReference>
<gene>
    <name evidence="2" type="ORF">CPJCM30710_31440</name>
</gene>
<dbReference type="PANTHER" id="PTHR33169">
    <property type="entry name" value="PADR-FAMILY TRANSCRIPTIONAL REGULATOR"/>
    <property type="match status" value="1"/>
</dbReference>
<protein>
    <submittedName>
        <fullName evidence="2">PadR family transcriptional regulator</fullName>
    </submittedName>
</protein>
<accession>A0A919S3D8</accession>
<dbReference type="InterPro" id="IPR036390">
    <property type="entry name" value="WH_DNA-bd_sf"/>
</dbReference>
<dbReference type="PANTHER" id="PTHR33169:SF14">
    <property type="entry name" value="TRANSCRIPTIONAL REGULATOR RV3488"/>
    <property type="match status" value="1"/>
</dbReference>
<keyword evidence="3" id="KW-1185">Reference proteome</keyword>
<dbReference type="SUPFAM" id="SSF46785">
    <property type="entry name" value="Winged helix' DNA-binding domain"/>
    <property type="match status" value="1"/>
</dbReference>
<dbReference type="Proteomes" id="UP000679179">
    <property type="component" value="Unassembled WGS sequence"/>
</dbReference>
<reference evidence="2" key="1">
    <citation type="submission" date="2021-03" db="EMBL/GenBank/DDBJ databases">
        <title>Taxonomic study of Clostridium polyendosporum from meadow-gley soil under rice.</title>
        <authorList>
            <person name="Kobayashi H."/>
            <person name="Tanizawa Y."/>
            <person name="Yagura M."/>
        </authorList>
    </citation>
    <scope>NUCLEOTIDE SEQUENCE</scope>
    <source>
        <strain evidence="2">JCM 30710</strain>
    </source>
</reference>
<sequence length="113" mass="12981">MNFDKSLMAGSTMLIILHLLDTQDMYGYQMIKELEQRSDKTFTLKEGTLYPILHSLEKNGLVISYMSDGETGRKRKYYQITKSGKKQLADKKEEWSIFSTTVNKVIGGNNYAL</sequence>
<comment type="caution">
    <text evidence="2">The sequence shown here is derived from an EMBL/GenBank/DDBJ whole genome shotgun (WGS) entry which is preliminary data.</text>
</comment>
<evidence type="ECO:0000313" key="3">
    <source>
        <dbReference type="Proteomes" id="UP000679179"/>
    </source>
</evidence>
<proteinExistence type="predicted"/>
<feature type="domain" description="Transcription regulator PadR N-terminal" evidence="1">
    <location>
        <begin position="16"/>
        <end position="89"/>
    </location>
</feature>